<dbReference type="InterPro" id="IPR013780">
    <property type="entry name" value="Glyco_hydro_b"/>
</dbReference>
<organism evidence="1">
    <name type="scientific">termite gut metagenome</name>
    <dbReference type="NCBI Taxonomy" id="433724"/>
    <lineage>
        <taxon>unclassified sequences</taxon>
        <taxon>metagenomes</taxon>
        <taxon>organismal metagenomes</taxon>
    </lineage>
</organism>
<name>A0A5J4PLN3_9ZZZZ</name>
<comment type="caution">
    <text evidence="1">The sequence shown here is derived from an EMBL/GenBank/DDBJ whole genome shotgun (WGS) entry which is preliminary data.</text>
</comment>
<reference evidence="1" key="1">
    <citation type="submission" date="2019-03" db="EMBL/GenBank/DDBJ databases">
        <title>Single cell metagenomics reveals metabolic interactions within the superorganism composed of flagellate Streblomastix strix and complex community of Bacteroidetes bacteria on its surface.</title>
        <authorList>
            <person name="Treitli S.C."/>
            <person name="Kolisko M."/>
            <person name="Husnik F."/>
            <person name="Keeling P."/>
            <person name="Hampl V."/>
        </authorList>
    </citation>
    <scope>NUCLEOTIDE SEQUENCE</scope>
    <source>
        <strain evidence="1">STM</strain>
    </source>
</reference>
<evidence type="ECO:0000313" key="1">
    <source>
        <dbReference type="EMBL" id="KAA6309484.1"/>
    </source>
</evidence>
<gene>
    <name evidence="1" type="ORF">EZS27_039032</name>
</gene>
<feature type="non-terminal residue" evidence="1">
    <location>
        <position position="1"/>
    </location>
</feature>
<dbReference type="GO" id="GO:0005975">
    <property type="term" value="P:carbohydrate metabolic process"/>
    <property type="evidence" value="ECO:0007669"/>
    <property type="project" value="InterPro"/>
</dbReference>
<dbReference type="Gene3D" id="2.60.40.1180">
    <property type="entry name" value="Golgi alpha-mannosidase II"/>
    <property type="match status" value="1"/>
</dbReference>
<protein>
    <submittedName>
        <fullName evidence="1">Uncharacterized protein</fullName>
    </submittedName>
</protein>
<dbReference type="SUPFAM" id="SSF48208">
    <property type="entry name" value="Six-hairpin glycosidases"/>
    <property type="match status" value="1"/>
</dbReference>
<proteinExistence type="predicted"/>
<dbReference type="EMBL" id="SNRY01007924">
    <property type="protein sequence ID" value="KAA6309484.1"/>
    <property type="molecule type" value="Genomic_DNA"/>
</dbReference>
<dbReference type="AlphaFoldDB" id="A0A5J4PLN3"/>
<sequence>EFGGDDGSRAGAGYQGIRGYAYLGFPTLELMKGFSEKKVNKSLDQCWLRNKKGEGMITFIANWFALTDAYWGRAEEAYEKSAYCLTQIDPSGTAMCEQNGAKYYFLTGYASFSMVPVSMVLQSTGNEIKVFPAVPKAFANIEFYNLLATDGIRVSGVMKGGKAQRVWFEKDGKQLLEINNKDRISVKWVNNQLR</sequence>
<accession>A0A5J4PLN3</accession>
<dbReference type="InterPro" id="IPR008928">
    <property type="entry name" value="6-hairpin_glycosidase_sf"/>
</dbReference>